<comment type="caution">
    <text evidence="10">The sequence shown here is derived from an EMBL/GenBank/DDBJ whole genome shotgun (WGS) entry which is preliminary data.</text>
</comment>
<dbReference type="RefSeq" id="WP_127340059.1">
    <property type="nucleotide sequence ID" value="NZ_QWDM01000015.1"/>
</dbReference>
<comment type="similarity">
    <text evidence="3">Belongs to the cysteine synthase/cystathionine beta-synthase family. SbnA subfamily.</text>
</comment>
<dbReference type="Pfam" id="PF00291">
    <property type="entry name" value="PALP"/>
    <property type="match status" value="1"/>
</dbReference>
<evidence type="ECO:0000256" key="6">
    <source>
        <dbReference type="ARBA" id="ARBA00016985"/>
    </source>
</evidence>
<keyword evidence="7" id="KW-0808">Transferase</keyword>
<comment type="subunit">
    <text evidence="4">Homodimer.</text>
</comment>
<feature type="domain" description="Tryptophan synthase beta chain-like PALP" evidence="9">
    <location>
        <begin position="7"/>
        <end position="295"/>
    </location>
</feature>
<evidence type="ECO:0000256" key="5">
    <source>
        <dbReference type="ARBA" id="ARBA00012331"/>
    </source>
</evidence>
<name>A0A434A2R4_9FLAO</name>
<dbReference type="EMBL" id="QWDM01000015">
    <property type="protein sequence ID" value="RUT68615.1"/>
    <property type="molecule type" value="Genomic_DNA"/>
</dbReference>
<organism evidence="10 11">
    <name type="scientific">Flavobacterium cupreum</name>
    <dbReference type="NCBI Taxonomy" id="2133766"/>
    <lineage>
        <taxon>Bacteria</taxon>
        <taxon>Pseudomonadati</taxon>
        <taxon>Bacteroidota</taxon>
        <taxon>Flavobacteriia</taxon>
        <taxon>Flavobacteriales</taxon>
        <taxon>Flavobacteriaceae</taxon>
        <taxon>Flavobacterium</taxon>
    </lineage>
</organism>
<dbReference type="Proteomes" id="UP000288102">
    <property type="component" value="Unassembled WGS sequence"/>
</dbReference>
<comment type="pathway">
    <text evidence="2">Siderophore biosynthesis.</text>
</comment>
<evidence type="ECO:0000259" key="9">
    <source>
        <dbReference type="Pfam" id="PF00291"/>
    </source>
</evidence>
<dbReference type="Gene3D" id="3.40.50.1100">
    <property type="match status" value="2"/>
</dbReference>
<dbReference type="EC" id="2.5.1.140" evidence="5"/>
<evidence type="ECO:0000256" key="3">
    <source>
        <dbReference type="ARBA" id="ARBA00008519"/>
    </source>
</evidence>
<dbReference type="InterPro" id="IPR001926">
    <property type="entry name" value="TrpB-like_PALP"/>
</dbReference>
<dbReference type="OrthoDB" id="9808024at2"/>
<dbReference type="CDD" id="cd01561">
    <property type="entry name" value="CBS_like"/>
    <property type="match status" value="1"/>
</dbReference>
<reference evidence="11" key="1">
    <citation type="journal article" date="2019" name="Syst. Appl. Microbiol.">
        <title>Flavobacterium circumlabens sp. nov. and Flavobacterium cupreum sp. nov., two psychrotrophic species isolated from Antarctic environmental samples.</title>
        <authorList>
            <person name="Kralova S."/>
            <person name="Busse H.-J."/>
            <person name="Svec P."/>
            <person name="Maslanova I."/>
            <person name="Stankova E."/>
            <person name="Bartak M."/>
            <person name="Sedlacek I."/>
        </authorList>
    </citation>
    <scope>NUCLEOTIDE SEQUENCE [LARGE SCALE GENOMIC DNA]</scope>
    <source>
        <strain evidence="11">CCM 8825</strain>
    </source>
</reference>
<dbReference type="GO" id="GO:0016765">
    <property type="term" value="F:transferase activity, transferring alkyl or aryl (other than methyl) groups"/>
    <property type="evidence" value="ECO:0007669"/>
    <property type="project" value="UniProtKB-ARBA"/>
</dbReference>
<comment type="cofactor">
    <cofactor evidence="1">
        <name>pyridoxal 5'-phosphate</name>
        <dbReference type="ChEBI" id="CHEBI:597326"/>
    </cofactor>
</comment>
<dbReference type="InterPro" id="IPR023927">
    <property type="entry name" value="SbnA"/>
</dbReference>
<dbReference type="InterPro" id="IPR050214">
    <property type="entry name" value="Cys_Synth/Cystath_Beta-Synth"/>
</dbReference>
<dbReference type="NCBIfam" id="TIGR03945">
    <property type="entry name" value="PLP_SbnA_fam"/>
    <property type="match status" value="1"/>
</dbReference>
<evidence type="ECO:0000256" key="1">
    <source>
        <dbReference type="ARBA" id="ARBA00001933"/>
    </source>
</evidence>
<keyword evidence="11" id="KW-1185">Reference proteome</keyword>
<evidence type="ECO:0000313" key="11">
    <source>
        <dbReference type="Proteomes" id="UP000288102"/>
    </source>
</evidence>
<dbReference type="PROSITE" id="PS00901">
    <property type="entry name" value="CYS_SYNTHASE"/>
    <property type="match status" value="1"/>
</dbReference>
<proteinExistence type="inferred from homology"/>
<accession>A0A434A2R4</accession>
<evidence type="ECO:0000256" key="2">
    <source>
        <dbReference type="ARBA" id="ARBA00004924"/>
    </source>
</evidence>
<dbReference type="SUPFAM" id="SSF53686">
    <property type="entry name" value="Tryptophan synthase beta subunit-like PLP-dependent enzymes"/>
    <property type="match status" value="1"/>
</dbReference>
<gene>
    <name evidence="10" type="primary">sbnA</name>
    <name evidence="10" type="ORF">D0817_19850</name>
</gene>
<evidence type="ECO:0000256" key="8">
    <source>
        <dbReference type="ARBA" id="ARBA00022898"/>
    </source>
</evidence>
<protein>
    <recommendedName>
        <fullName evidence="6">N-(2-amino-2-carboxyethyl)-L-glutamate synthase</fullName>
        <ecNumber evidence="5">2.5.1.140</ecNumber>
    </recommendedName>
</protein>
<dbReference type="InterPro" id="IPR036052">
    <property type="entry name" value="TrpB-like_PALP_sf"/>
</dbReference>
<evidence type="ECO:0000256" key="4">
    <source>
        <dbReference type="ARBA" id="ARBA00011738"/>
    </source>
</evidence>
<dbReference type="InterPro" id="IPR001216">
    <property type="entry name" value="P-phosphate_BS"/>
</dbReference>
<evidence type="ECO:0000313" key="10">
    <source>
        <dbReference type="EMBL" id="RUT68615.1"/>
    </source>
</evidence>
<dbReference type="GO" id="GO:0006535">
    <property type="term" value="P:cysteine biosynthetic process from serine"/>
    <property type="evidence" value="ECO:0007669"/>
    <property type="project" value="InterPro"/>
</dbReference>
<dbReference type="AlphaFoldDB" id="A0A434A2R4"/>
<dbReference type="PANTHER" id="PTHR10314">
    <property type="entry name" value="CYSTATHIONINE BETA-SYNTHASE"/>
    <property type="match status" value="1"/>
</dbReference>
<evidence type="ECO:0000256" key="7">
    <source>
        <dbReference type="ARBA" id="ARBA00022679"/>
    </source>
</evidence>
<sequence length="328" mass="36676">MINNILNKVGNTPLISLPMEENSNLNIFAKLEFYNPTGSVKDRAACYIISRLLNEGIINKDTILIESSSGNFGVALSAYAKLNGLKFICVIDKTTLPVNEMLIRLQGAEVICITEPDQHGGYLMNRIKKIQEILSTTDNIYWINQYGNPLNAQAYYNSLGKEICFEAPRQKLDYLFMGISSGGTITGVSRKVKEMYPNVNIIAVDVYGSVIFGGKARKRFIPGIGSSMRPDILNDARIDDVVYVNEEETINSCRELLEVHNLYAGGSSGSVYAAIKKYFVQNEVDSQVNIMCVFADRGERYITTIYDDNWCEMVKQYSLSTSLEPVIE</sequence>
<keyword evidence="8" id="KW-0663">Pyridoxal phosphate</keyword>